<evidence type="ECO:0000256" key="1">
    <source>
        <dbReference type="SAM" id="MobiDB-lite"/>
    </source>
</evidence>
<name>A0AAV9CKF5_ACOCL</name>
<reference evidence="2" key="2">
    <citation type="submission" date="2023-06" db="EMBL/GenBank/DDBJ databases">
        <authorList>
            <person name="Ma L."/>
            <person name="Liu K.-W."/>
            <person name="Li Z."/>
            <person name="Hsiao Y.-Y."/>
            <person name="Qi Y."/>
            <person name="Fu T."/>
            <person name="Tang G."/>
            <person name="Zhang D."/>
            <person name="Sun W.-H."/>
            <person name="Liu D.-K."/>
            <person name="Li Y."/>
            <person name="Chen G.-Z."/>
            <person name="Liu X.-D."/>
            <person name="Liao X.-Y."/>
            <person name="Jiang Y.-T."/>
            <person name="Yu X."/>
            <person name="Hao Y."/>
            <person name="Huang J."/>
            <person name="Zhao X.-W."/>
            <person name="Ke S."/>
            <person name="Chen Y.-Y."/>
            <person name="Wu W.-L."/>
            <person name="Hsu J.-L."/>
            <person name="Lin Y.-F."/>
            <person name="Huang M.-D."/>
            <person name="Li C.-Y."/>
            <person name="Huang L."/>
            <person name="Wang Z.-W."/>
            <person name="Zhao X."/>
            <person name="Zhong W.-Y."/>
            <person name="Peng D.-H."/>
            <person name="Ahmad S."/>
            <person name="Lan S."/>
            <person name="Zhang J.-S."/>
            <person name="Tsai W.-C."/>
            <person name="Van De Peer Y."/>
            <person name="Liu Z.-J."/>
        </authorList>
    </citation>
    <scope>NUCLEOTIDE SEQUENCE</scope>
    <source>
        <strain evidence="2">CP</strain>
        <tissue evidence="2">Leaves</tissue>
    </source>
</reference>
<feature type="compositionally biased region" description="Low complexity" evidence="1">
    <location>
        <begin position="122"/>
        <end position="133"/>
    </location>
</feature>
<organism evidence="2 3">
    <name type="scientific">Acorus calamus</name>
    <name type="common">Sweet flag</name>
    <dbReference type="NCBI Taxonomy" id="4465"/>
    <lineage>
        <taxon>Eukaryota</taxon>
        <taxon>Viridiplantae</taxon>
        <taxon>Streptophyta</taxon>
        <taxon>Embryophyta</taxon>
        <taxon>Tracheophyta</taxon>
        <taxon>Spermatophyta</taxon>
        <taxon>Magnoliopsida</taxon>
        <taxon>Liliopsida</taxon>
        <taxon>Acoraceae</taxon>
        <taxon>Acorus</taxon>
    </lineage>
</organism>
<comment type="caution">
    <text evidence="2">The sequence shown here is derived from an EMBL/GenBank/DDBJ whole genome shotgun (WGS) entry which is preliminary data.</text>
</comment>
<gene>
    <name evidence="2" type="ORF">QJS10_CPB18g01141</name>
</gene>
<feature type="region of interest" description="Disordered" evidence="1">
    <location>
        <begin position="122"/>
        <end position="142"/>
    </location>
</feature>
<keyword evidence="3" id="KW-1185">Reference proteome</keyword>
<accession>A0AAV9CKF5</accession>
<evidence type="ECO:0000313" key="2">
    <source>
        <dbReference type="EMBL" id="KAK1289506.1"/>
    </source>
</evidence>
<dbReference type="EMBL" id="JAUJYO010000018">
    <property type="protein sequence ID" value="KAK1289506.1"/>
    <property type="molecule type" value="Genomic_DNA"/>
</dbReference>
<dbReference type="Proteomes" id="UP001180020">
    <property type="component" value="Unassembled WGS sequence"/>
</dbReference>
<protein>
    <submittedName>
        <fullName evidence="2">Uncharacterized protein</fullName>
    </submittedName>
</protein>
<reference evidence="2" key="1">
    <citation type="journal article" date="2023" name="Nat. Commun.">
        <title>Diploid and tetraploid genomes of Acorus and the evolution of monocots.</title>
        <authorList>
            <person name="Ma L."/>
            <person name="Liu K.W."/>
            <person name="Li Z."/>
            <person name="Hsiao Y.Y."/>
            <person name="Qi Y."/>
            <person name="Fu T."/>
            <person name="Tang G.D."/>
            <person name="Zhang D."/>
            <person name="Sun W.H."/>
            <person name="Liu D.K."/>
            <person name="Li Y."/>
            <person name="Chen G.Z."/>
            <person name="Liu X.D."/>
            <person name="Liao X.Y."/>
            <person name="Jiang Y.T."/>
            <person name="Yu X."/>
            <person name="Hao Y."/>
            <person name="Huang J."/>
            <person name="Zhao X.W."/>
            <person name="Ke S."/>
            <person name="Chen Y.Y."/>
            <person name="Wu W.L."/>
            <person name="Hsu J.L."/>
            <person name="Lin Y.F."/>
            <person name="Huang M.D."/>
            <person name="Li C.Y."/>
            <person name="Huang L."/>
            <person name="Wang Z.W."/>
            <person name="Zhao X."/>
            <person name="Zhong W.Y."/>
            <person name="Peng D.H."/>
            <person name="Ahmad S."/>
            <person name="Lan S."/>
            <person name="Zhang J.S."/>
            <person name="Tsai W.C."/>
            <person name="Van de Peer Y."/>
            <person name="Liu Z.J."/>
        </authorList>
    </citation>
    <scope>NUCLEOTIDE SEQUENCE</scope>
    <source>
        <strain evidence="2">CP</strain>
    </source>
</reference>
<dbReference type="AlphaFoldDB" id="A0AAV9CKF5"/>
<evidence type="ECO:0000313" key="3">
    <source>
        <dbReference type="Proteomes" id="UP001180020"/>
    </source>
</evidence>
<proteinExistence type="predicted"/>
<sequence>MSTTSSTVLRHASAFIDELLSNTDLRLRLLSSHTLPSKTTTKTLTIASQTLESAISTTTTTSLRLAEKLLLSLRSQTPQSTLLLSLIYALCHRPLDAALSLLDVFIATLTFPVRRSRRRSSKTSSCITSSRSSDGSPTVDRT</sequence>